<comment type="caution">
    <text evidence="1">The sequence shown here is derived from an EMBL/GenBank/DDBJ whole genome shotgun (WGS) entry which is preliminary data.</text>
</comment>
<dbReference type="OrthoDB" id="2441478at2759"/>
<proteinExistence type="predicted"/>
<keyword evidence="2" id="KW-1185">Reference proteome</keyword>
<dbReference type="STRING" id="44941.A0A397WD69"/>
<dbReference type="Proteomes" id="UP000266673">
    <property type="component" value="Unassembled WGS sequence"/>
</dbReference>
<evidence type="ECO:0000313" key="2">
    <source>
        <dbReference type="Proteomes" id="UP000266673"/>
    </source>
</evidence>
<accession>A0A397WD69</accession>
<evidence type="ECO:0000313" key="1">
    <source>
        <dbReference type="EMBL" id="RIB30246.1"/>
    </source>
</evidence>
<dbReference type="AlphaFoldDB" id="A0A397WD69"/>
<dbReference type="EMBL" id="QKWP01000017">
    <property type="protein sequence ID" value="RIB30246.1"/>
    <property type="molecule type" value="Genomic_DNA"/>
</dbReference>
<organism evidence="1 2">
    <name type="scientific">Gigaspora rosea</name>
    <dbReference type="NCBI Taxonomy" id="44941"/>
    <lineage>
        <taxon>Eukaryota</taxon>
        <taxon>Fungi</taxon>
        <taxon>Fungi incertae sedis</taxon>
        <taxon>Mucoromycota</taxon>
        <taxon>Glomeromycotina</taxon>
        <taxon>Glomeromycetes</taxon>
        <taxon>Diversisporales</taxon>
        <taxon>Gigasporaceae</taxon>
        <taxon>Gigaspora</taxon>
    </lineage>
</organism>
<gene>
    <name evidence="1" type="ORF">C2G38_2238372</name>
</gene>
<sequence>MASTKSKQRRYIGKYKDDETLCPATSLCHYLDKTQNFWFTNEQRAAEFLSCIGLHNPALIDSIANWLKDIIRKLASDGKAKDIQVLSAILAQNRCADLNSILALGNWSGLSKNI</sequence>
<reference evidence="1 2" key="1">
    <citation type="submission" date="2018-06" db="EMBL/GenBank/DDBJ databases">
        <title>Comparative genomics reveals the genomic features of Rhizophagus irregularis, R. cerebriforme, R. diaphanum and Gigaspora rosea, and their symbiotic lifestyle signature.</title>
        <authorList>
            <person name="Morin E."/>
            <person name="San Clemente H."/>
            <person name="Chen E.C.H."/>
            <person name="De La Providencia I."/>
            <person name="Hainaut M."/>
            <person name="Kuo A."/>
            <person name="Kohler A."/>
            <person name="Murat C."/>
            <person name="Tang N."/>
            <person name="Roy S."/>
            <person name="Loubradou J."/>
            <person name="Henrissat B."/>
            <person name="Grigoriev I.V."/>
            <person name="Corradi N."/>
            <person name="Roux C."/>
            <person name="Martin F.M."/>
        </authorList>
    </citation>
    <scope>NUCLEOTIDE SEQUENCE [LARGE SCALE GENOMIC DNA]</scope>
    <source>
        <strain evidence="1 2">DAOM 194757</strain>
    </source>
</reference>
<name>A0A397WD69_9GLOM</name>
<protein>
    <submittedName>
        <fullName evidence="1">Uncharacterized protein</fullName>
    </submittedName>
</protein>